<gene>
    <name evidence="2" type="ORF">AUL39_08630</name>
</gene>
<dbReference type="SUPFAM" id="SSF46955">
    <property type="entry name" value="Putative DNA-binding domain"/>
    <property type="match status" value="1"/>
</dbReference>
<dbReference type="STRING" id="1299998.AUL39_08630"/>
<keyword evidence="3" id="KW-1185">Reference proteome</keyword>
<evidence type="ECO:0000313" key="3">
    <source>
        <dbReference type="Proteomes" id="UP000054078"/>
    </source>
</evidence>
<dbReference type="InterPro" id="IPR010093">
    <property type="entry name" value="SinI_DNA-bd"/>
</dbReference>
<dbReference type="InterPro" id="IPR041657">
    <property type="entry name" value="HTH_17"/>
</dbReference>
<dbReference type="GO" id="GO:0003677">
    <property type="term" value="F:DNA binding"/>
    <property type="evidence" value="ECO:0007669"/>
    <property type="project" value="InterPro"/>
</dbReference>
<dbReference type="RefSeq" id="WP_059055374.1">
    <property type="nucleotide sequence ID" value="NZ_LOJF01000011.1"/>
</dbReference>
<dbReference type="AlphaFoldDB" id="A0A100YU67"/>
<dbReference type="EMBL" id="LOJF01000011">
    <property type="protein sequence ID" value="KUH57754.1"/>
    <property type="molecule type" value="Genomic_DNA"/>
</dbReference>
<sequence>MQEEQTPDLSQMNRPLSTQEVSRYLGLCERQVLRMVHNGQIPAKKFGHNWYYSPRKIAQLVGMLDQ</sequence>
<protein>
    <recommendedName>
        <fullName evidence="1">Helix-turn-helix domain-containing protein</fullName>
    </recommendedName>
</protein>
<evidence type="ECO:0000313" key="2">
    <source>
        <dbReference type="EMBL" id="KUH57754.1"/>
    </source>
</evidence>
<dbReference type="NCBIfam" id="TIGR01764">
    <property type="entry name" value="excise"/>
    <property type="match status" value="1"/>
</dbReference>
<feature type="domain" description="Helix-turn-helix" evidence="1">
    <location>
        <begin position="16"/>
        <end position="58"/>
    </location>
</feature>
<dbReference type="Pfam" id="PF12728">
    <property type="entry name" value="HTH_17"/>
    <property type="match status" value="1"/>
</dbReference>
<name>A0A100YU67_TRASO</name>
<proteinExistence type="predicted"/>
<accession>A0A100YU67</accession>
<comment type="caution">
    <text evidence="2">The sequence shown here is derived from an EMBL/GenBank/DDBJ whole genome shotgun (WGS) entry which is preliminary data.</text>
</comment>
<dbReference type="InterPro" id="IPR009061">
    <property type="entry name" value="DNA-bd_dom_put_sf"/>
</dbReference>
<organism evidence="2 3">
    <name type="scientific">Tractidigestivibacter scatoligenes</name>
    <name type="common">Olsenella scatoligenes</name>
    <dbReference type="NCBI Taxonomy" id="1299998"/>
    <lineage>
        <taxon>Bacteria</taxon>
        <taxon>Bacillati</taxon>
        <taxon>Actinomycetota</taxon>
        <taxon>Coriobacteriia</taxon>
        <taxon>Coriobacteriales</taxon>
        <taxon>Atopobiaceae</taxon>
        <taxon>Tractidigestivibacter</taxon>
    </lineage>
</organism>
<dbReference type="Proteomes" id="UP000054078">
    <property type="component" value="Unassembled WGS sequence"/>
</dbReference>
<reference evidence="2 3" key="1">
    <citation type="submission" date="2015-12" db="EMBL/GenBank/DDBJ databases">
        <title>Draft Genome Sequence of Olsenella scatoligenes SK9K4T; a Producer of 3-Methylindole- (skatole) and 4-Methylphenol- (p-cresol) Isolated from Pig Feces.</title>
        <authorList>
            <person name="Li X."/>
            <person name="Borg B."/>
            <person name="Canibe N."/>
        </authorList>
    </citation>
    <scope>NUCLEOTIDE SEQUENCE [LARGE SCALE GENOMIC DNA]</scope>
    <source>
        <strain evidence="2 3">SK9K4</strain>
    </source>
</reference>
<evidence type="ECO:0000259" key="1">
    <source>
        <dbReference type="Pfam" id="PF12728"/>
    </source>
</evidence>
<dbReference type="OrthoDB" id="1853825at2"/>